<dbReference type="KEGG" id="vg:80540445"/>
<feature type="active site" description="Charge relay system" evidence="9">
    <location>
        <position position="47"/>
    </location>
</feature>
<comment type="subunit">
    <molecule>Assemblin</molecule>
    <text evidence="9">Exists in a monomer-dimer equilibrium with the dimer being the active species.</text>
</comment>
<comment type="function">
    <text evidence="9">Capsid scaffolding protein: Acts as a scaffold protein by binding major capsid protein in the cytoplasm, inducing the nuclear localization of both proteins. Multimerizes in the nucleus such as major capsid protein forms the icosahedral T=16 capsid. Autocatalytic cleavage releases the assembly protein, and subsequently abolishes interaction with major capsid protein. Cleavages products are evicted from the capsid before or during DNA packaging.</text>
</comment>
<keyword evidence="6 9" id="KW-0720">Serine protease</keyword>
<comment type="subcellular location">
    <molecule>Capsid scaffolding protein</molecule>
    <subcellularLocation>
        <location evidence="9">Host cytoplasm</location>
    </subcellularLocation>
</comment>
<dbReference type="GO" id="GO:0042025">
    <property type="term" value="C:host cell nucleus"/>
    <property type="evidence" value="ECO:0007669"/>
    <property type="project" value="UniProtKB-SubCell"/>
</dbReference>
<dbReference type="InterPro" id="IPR035443">
    <property type="entry name" value="Herpes_virus_sf"/>
</dbReference>
<evidence type="ECO:0000256" key="2">
    <source>
        <dbReference type="ARBA" id="ARBA00022562"/>
    </source>
</evidence>
<keyword evidence="8 9" id="KW-1035">Host cytoplasm</keyword>
<dbReference type="GO" id="GO:0019076">
    <property type="term" value="P:viral release from host cell"/>
    <property type="evidence" value="ECO:0007669"/>
    <property type="project" value="UniProtKB-UniRule"/>
</dbReference>
<dbReference type="SUPFAM" id="SSF50789">
    <property type="entry name" value="Herpes virus serine proteinase, assemblin"/>
    <property type="match status" value="1"/>
</dbReference>
<evidence type="ECO:0000256" key="10">
    <source>
        <dbReference type="SAM" id="MobiDB-lite"/>
    </source>
</evidence>
<keyword evidence="4 9" id="KW-0645">Protease</keyword>
<dbReference type="EC" id="3.4.21.97" evidence="9"/>
<comment type="subcellular location">
    <molecule>Assemblin</molecule>
    <subcellularLocation>
        <location evidence="9">Host nucleus</location>
    </subcellularLocation>
</comment>
<feature type="site" description="Cleavage; by assemblin; Tail site" evidence="9">
    <location>
        <begin position="549"/>
        <end position="550"/>
    </location>
</feature>
<dbReference type="PRINTS" id="PR00236">
    <property type="entry name" value="HSVCAPSIDP40"/>
</dbReference>
<comment type="domain">
    <text evidence="9">Region of interaction between pPR and pAP is called Amino conserved domain (ACD). The region of interaction with major capsid protein is called carboxyl conserved domain (CCD).</text>
</comment>
<dbReference type="Gene3D" id="3.20.16.10">
    <property type="entry name" value="Herpesvirus/Caudovirus protease domain"/>
    <property type="match status" value="1"/>
</dbReference>
<dbReference type="Proteomes" id="UP001148675">
    <property type="component" value="Segment"/>
</dbReference>
<feature type="region of interest" description="Interaction with major capsid protein" evidence="9">
    <location>
        <begin position="554"/>
        <end position="574"/>
    </location>
</feature>
<dbReference type="Pfam" id="PF00716">
    <property type="entry name" value="Peptidase_S21"/>
    <property type="match status" value="1"/>
</dbReference>
<evidence type="ECO:0000256" key="4">
    <source>
        <dbReference type="ARBA" id="ARBA00022670"/>
    </source>
</evidence>
<evidence type="ECO:0000256" key="1">
    <source>
        <dbReference type="ARBA" id="ARBA00022553"/>
    </source>
</evidence>
<feature type="site" description="Cleavage; by assemblin; Release site" evidence="9">
    <location>
        <begin position="233"/>
        <end position="234"/>
    </location>
</feature>
<comment type="subunit">
    <molecule>Assembly protein</molecule>
    <text evidence="9">Homomultimer. Interacts with major capsid protein.</text>
</comment>
<comment type="PTM">
    <text evidence="9">Capsid scaffolding protein: Capsid scaffolding protein is cleaved by assemblin after formation of the spherical procapsid. As a result, the capsid obtains its mature, icosahedral shape. Cleavages occur at two or more sites: release (R-site) and maturation (M-site).</text>
</comment>
<dbReference type="GO" id="GO:0006508">
    <property type="term" value="P:proteolysis"/>
    <property type="evidence" value="ECO:0007669"/>
    <property type="project" value="UniProtKB-KW"/>
</dbReference>
<comment type="similarity">
    <text evidence="9">Belongs to the herpesviridae capsid scaffolding protein family.</text>
</comment>
<dbReference type="HAMAP" id="MF_04008">
    <property type="entry name" value="HSV_SCAF"/>
    <property type="match status" value="1"/>
</dbReference>
<dbReference type="GO" id="GO:0004252">
    <property type="term" value="F:serine-type endopeptidase activity"/>
    <property type="evidence" value="ECO:0007669"/>
    <property type="project" value="UniProtKB-UniRule"/>
</dbReference>
<dbReference type="EMBL" id="MT900474">
    <property type="protein sequence ID" value="QOD40140.1"/>
    <property type="molecule type" value="Genomic_DNA"/>
</dbReference>
<feature type="chain" id="PRO_5029986617" description="Assembly protein" evidence="9">
    <location>
        <begin position="234"/>
        <end position="574"/>
    </location>
</feature>
<comment type="subcellular location">
    <molecule>Assembly protein</molecule>
    <subcellularLocation>
        <location evidence="9">Host nucleus</location>
    </subcellularLocation>
</comment>
<dbReference type="GO" id="GO:0030430">
    <property type="term" value="C:host cell cytoplasm"/>
    <property type="evidence" value="ECO:0007669"/>
    <property type="project" value="UniProtKB-SubCell"/>
</dbReference>
<comment type="function">
    <text evidence="9">Assemblin: Protease that plays an essential role in virion assembly within the nucleus. Catalyzes the cleavage of the assembly protein after formation of the spherical procapsid. By that cleavage, the capsid matures and gains its icosahedral shape. The cleavage sites seem to include -Ala-Ser-, -Ala-Ala-, as well as Ala-Thr bonds. Assemblin and cleavages products are evicted from the capsid before or during DNA packaging.</text>
</comment>
<evidence type="ECO:0000256" key="8">
    <source>
        <dbReference type="ARBA" id="ARBA00023200"/>
    </source>
</evidence>
<feature type="chain" id="PRO_5029986619" description="Assemblin" evidence="9">
    <location>
        <begin position="1"/>
        <end position="233"/>
    </location>
</feature>
<feature type="region of interest" description="Disordered" evidence="10">
    <location>
        <begin position="385"/>
        <end position="408"/>
    </location>
</feature>
<dbReference type="GO" id="GO:0039708">
    <property type="term" value="P:nuclear capsid assembly"/>
    <property type="evidence" value="ECO:0007669"/>
    <property type="project" value="UniProtKB-ARBA"/>
</dbReference>
<comment type="subunit">
    <molecule>Capsid scaffolding protein</molecule>
    <text evidence="9">Homomultimer. Interacts with major capsid protein.</text>
</comment>
<keyword evidence="5 9" id="KW-0378">Hydrolase</keyword>
<feature type="active site" description="Charge relay system" evidence="9">
    <location>
        <position position="115"/>
    </location>
</feature>
<dbReference type="GeneID" id="80540445"/>
<keyword evidence="7 9" id="KW-0118">Viral capsid assembly</keyword>
<organism evidence="11 12">
    <name type="scientific">Macropodid alphaherpesvirus 4</name>
    <dbReference type="NCBI Taxonomy" id="2762721"/>
    <lineage>
        <taxon>Viruses</taxon>
        <taxon>Duplodnaviria</taxon>
        <taxon>Heunggongvirae</taxon>
        <taxon>Peploviricota</taxon>
        <taxon>Herviviricetes</taxon>
        <taxon>Herpesvirales</taxon>
        <taxon>Orthoherpesviridae</taxon>
        <taxon>Alphaherpesvirinae</taxon>
        <taxon>Simplexvirus</taxon>
        <taxon>Simplexvirus macropodidalpha4</taxon>
    </lineage>
</organism>
<dbReference type="GO" id="GO:0042802">
    <property type="term" value="F:identical protein binding"/>
    <property type="evidence" value="ECO:0007669"/>
    <property type="project" value="UniProtKB-UniRule"/>
</dbReference>
<gene>
    <name evidence="11" type="primary">UL26</name>
</gene>
<evidence type="ECO:0000256" key="9">
    <source>
        <dbReference type="HAMAP-Rule" id="MF_04008"/>
    </source>
</evidence>
<sequence>MSDAAVPIYVAGFLALYDSGDAKELELTPEVVDATQPKLPLPINVDHNDNSEVGCVLAIVNDRRGPFFVGLVVCRELEAVLEQAASKTIFERRGPPLSREERLLYLITNYLPSVSLSTHHIRAPETNKSVKFEHVALCAIGRREGTIVTYDVTLDSVLDTFRNLSPTSKEKIKRDAAEVELTLAGRTWAPGTDALTRTLLSTAVNNMMVRDRWSLLAERRRQAGISGHVYLQASEKFKIWGAGRDFSSDPSYKKDPPTISCSPGLEHSDQIPASNLDSPANSDLTANDIAMTTNSTTATKGPGEGNYLWVPAAHYSQLIANQSLPPQPPQPTFAPQPISMGWAPPNQLQPTHHAHYGGPMYPNMTMGPSPLETQIAALVGALTSDRKSDTGYPTEPGRISNKRKRYDSDYTSRDYDRFDREVPYYPGEAPPKRHPPVHAAVNPTPPPDTLNALVGAVTSLQQELAYLRARPVVQPQSYNGISREPIAPTIQPTNNITGALTAPAGPSFPSTPIPNPPKTNMELTQNTPPSAPVMIQEPVVAEPSTVINASNVSHVDLDSNRDADLFVAHMRGGR</sequence>
<feature type="chain" id="PRO_5029986618" description="Capsid scaffolding protein" evidence="9">
    <location>
        <begin position="1"/>
        <end position="574"/>
    </location>
</feature>
<keyword evidence="1 9" id="KW-0597">Phosphoprotein</keyword>
<keyword evidence="2 9" id="KW-1048">Host nucleus</keyword>
<feature type="active site" description="Charge relay system" evidence="9">
    <location>
        <position position="134"/>
    </location>
</feature>
<evidence type="ECO:0000256" key="7">
    <source>
        <dbReference type="ARBA" id="ARBA00022950"/>
    </source>
</evidence>
<evidence type="ECO:0000256" key="3">
    <source>
        <dbReference type="ARBA" id="ARBA00022612"/>
    </source>
</evidence>
<comment type="caution">
    <text evidence="9">Lacks conserved residue(s) required for the propagation of feature annotation.</text>
</comment>
<evidence type="ECO:0000313" key="12">
    <source>
        <dbReference type="Proteomes" id="UP001148675"/>
    </source>
</evidence>
<evidence type="ECO:0000256" key="6">
    <source>
        <dbReference type="ARBA" id="ARBA00022825"/>
    </source>
</evidence>
<keyword evidence="12" id="KW-1185">Reference proteome</keyword>
<accession>A0A7L7YSC4</accession>
<keyword evidence="3 9" id="KW-1188">Viral release from host cell</keyword>
<comment type="catalytic activity">
    <reaction evidence="9">
        <text>Cleaves -Ala-|-Ser- and -Ala-|-Ala- bonds in the scaffold protein.</text>
        <dbReference type="EC" id="3.4.21.97"/>
    </reaction>
</comment>
<evidence type="ECO:0000256" key="5">
    <source>
        <dbReference type="ARBA" id="ARBA00022801"/>
    </source>
</evidence>
<dbReference type="InterPro" id="IPR001847">
    <property type="entry name" value="Peptidase_S21"/>
</dbReference>
<comment type="function">
    <text evidence="9">Assembly protein: Plays a major role in capsid assembly. Acts as a scaffold protein by binding major capsid protein. Multimerizes in the nucleus such as major capsid protein forms the icosahedral T=16 capsid. Cleaved by assemblin after capsid completion. The cleavages products are evicted from the capsid before or during DNA packaging.</text>
</comment>
<protein>
    <recommendedName>
        <fullName evidence="9">Capsid scaffolding protein</fullName>
    </recommendedName>
    <alternativeName>
        <fullName evidence="9">Protease precursor</fullName>
        <shortName evidence="9">pPR</shortName>
    </alternativeName>
    <component>
        <recommendedName>
            <fullName evidence="9">Assemblin</fullName>
            <ecNumber evidence="9">3.4.21.97</ecNumber>
        </recommendedName>
        <alternativeName>
            <fullName evidence="9">Protease</fullName>
            <shortName evidence="9">Pr</shortName>
        </alternativeName>
    </component>
    <component>
        <recommendedName>
            <fullName evidence="9">Assembly protein</fullName>
            <shortName evidence="9">AP</shortName>
        </recommendedName>
        <alternativeName>
            <fullName evidence="9">Capsid assembly protein</fullName>
        </alternativeName>
    </component>
</protein>
<name>A0A7L7YSC4_9ALPH</name>
<evidence type="ECO:0000313" key="11">
    <source>
        <dbReference type="EMBL" id="QOD40140.1"/>
    </source>
</evidence>
<dbReference type="RefSeq" id="YP_010801746.1">
    <property type="nucleotide sequence ID" value="NC_076968.1"/>
</dbReference>
<reference evidence="11" key="1">
    <citation type="submission" date="2020-08" db="EMBL/GenBank/DDBJ databases">
        <title>Genome sequences of two marsupial simplex viruses; Macropodid alphaherpesvirus 2 and 4.</title>
        <authorList>
            <person name="Vaz P.K."/>
            <person name="Mahony T."/>
            <person name="Hartley C.A."/>
            <person name="Motha J."/>
            <person name="Devlin J.M."/>
        </authorList>
    </citation>
    <scope>NUCLEOTIDE SEQUENCE</scope>
    <source>
        <strain evidence="11">V3116/09</strain>
    </source>
</reference>
<proteinExistence type="inferred from homology"/>